<dbReference type="EMBL" id="JALNTZ010000006">
    <property type="protein sequence ID" value="KAJ3648034.1"/>
    <property type="molecule type" value="Genomic_DNA"/>
</dbReference>
<keyword evidence="1" id="KW-1133">Transmembrane helix</keyword>
<feature type="transmembrane region" description="Helical" evidence="1">
    <location>
        <begin position="36"/>
        <end position="56"/>
    </location>
</feature>
<dbReference type="AlphaFoldDB" id="A0AA38I2W1"/>
<proteinExistence type="predicted"/>
<organism evidence="2 3">
    <name type="scientific">Zophobas morio</name>
    <dbReference type="NCBI Taxonomy" id="2755281"/>
    <lineage>
        <taxon>Eukaryota</taxon>
        <taxon>Metazoa</taxon>
        <taxon>Ecdysozoa</taxon>
        <taxon>Arthropoda</taxon>
        <taxon>Hexapoda</taxon>
        <taxon>Insecta</taxon>
        <taxon>Pterygota</taxon>
        <taxon>Neoptera</taxon>
        <taxon>Endopterygota</taxon>
        <taxon>Coleoptera</taxon>
        <taxon>Polyphaga</taxon>
        <taxon>Cucujiformia</taxon>
        <taxon>Tenebrionidae</taxon>
        <taxon>Zophobas</taxon>
    </lineage>
</organism>
<keyword evidence="1" id="KW-0812">Transmembrane</keyword>
<comment type="caution">
    <text evidence="2">The sequence shown here is derived from an EMBL/GenBank/DDBJ whole genome shotgun (WGS) entry which is preliminary data.</text>
</comment>
<reference evidence="2" key="1">
    <citation type="journal article" date="2023" name="G3 (Bethesda)">
        <title>Whole genome assemblies of Zophobas morio and Tenebrio molitor.</title>
        <authorList>
            <person name="Kaur S."/>
            <person name="Stinson S.A."/>
            <person name="diCenzo G.C."/>
        </authorList>
    </citation>
    <scope>NUCLEOTIDE SEQUENCE</scope>
    <source>
        <strain evidence="2">QUZm001</strain>
    </source>
</reference>
<keyword evidence="3" id="KW-1185">Reference proteome</keyword>
<dbReference type="Proteomes" id="UP001168821">
    <property type="component" value="Unassembled WGS sequence"/>
</dbReference>
<accession>A0AA38I2W1</accession>
<name>A0AA38I2W1_9CUCU</name>
<gene>
    <name evidence="2" type="ORF">Zmor_019870</name>
</gene>
<keyword evidence="1" id="KW-0472">Membrane</keyword>
<evidence type="ECO:0000313" key="2">
    <source>
        <dbReference type="EMBL" id="KAJ3648034.1"/>
    </source>
</evidence>
<sequence>MIRLAQLRYRFQSVFSGVNAFHGRTCRARMHATARCARFVAAVKVAFSVFSSLWFLQVGMREWCERSGGKADNYIIWSFLSRDLALEVQEVLLFNATGMRTCN</sequence>
<evidence type="ECO:0000256" key="1">
    <source>
        <dbReference type="SAM" id="Phobius"/>
    </source>
</evidence>
<protein>
    <submittedName>
        <fullName evidence="2">Uncharacterized protein</fullName>
    </submittedName>
</protein>
<evidence type="ECO:0000313" key="3">
    <source>
        <dbReference type="Proteomes" id="UP001168821"/>
    </source>
</evidence>